<dbReference type="Proteomes" id="UP000807306">
    <property type="component" value="Unassembled WGS sequence"/>
</dbReference>
<name>A0A9P6EQS2_9AGAR</name>
<sequence length="101" mass="11294">MWPAPADIDMIVEKSSGQFIFAATLVQYVGSLRHKPHERLQAALNWSERYASQLGESPFKELDALYLHIFSGVENVVLVLSILDVLFNSSGAKTRCWLSPS</sequence>
<gene>
    <name evidence="1" type="ORF">CPB83DRAFT_538068</name>
</gene>
<organism evidence="1 2">
    <name type="scientific">Crepidotus variabilis</name>
    <dbReference type="NCBI Taxonomy" id="179855"/>
    <lineage>
        <taxon>Eukaryota</taxon>
        <taxon>Fungi</taxon>
        <taxon>Dikarya</taxon>
        <taxon>Basidiomycota</taxon>
        <taxon>Agaricomycotina</taxon>
        <taxon>Agaricomycetes</taxon>
        <taxon>Agaricomycetidae</taxon>
        <taxon>Agaricales</taxon>
        <taxon>Agaricineae</taxon>
        <taxon>Crepidotaceae</taxon>
        <taxon>Crepidotus</taxon>
    </lineage>
</organism>
<keyword evidence="2" id="KW-1185">Reference proteome</keyword>
<accession>A0A9P6EQS2</accession>
<reference evidence="1" key="1">
    <citation type="submission" date="2020-11" db="EMBL/GenBank/DDBJ databases">
        <authorList>
            <consortium name="DOE Joint Genome Institute"/>
            <person name="Ahrendt S."/>
            <person name="Riley R."/>
            <person name="Andreopoulos W."/>
            <person name="Labutti K."/>
            <person name="Pangilinan J."/>
            <person name="Ruiz-Duenas F.J."/>
            <person name="Barrasa J.M."/>
            <person name="Sanchez-Garcia M."/>
            <person name="Camarero S."/>
            <person name="Miyauchi S."/>
            <person name="Serrano A."/>
            <person name="Linde D."/>
            <person name="Babiker R."/>
            <person name="Drula E."/>
            <person name="Ayuso-Fernandez I."/>
            <person name="Pacheco R."/>
            <person name="Padilla G."/>
            <person name="Ferreira P."/>
            <person name="Barriuso J."/>
            <person name="Kellner H."/>
            <person name="Castanera R."/>
            <person name="Alfaro M."/>
            <person name="Ramirez L."/>
            <person name="Pisabarro A.G."/>
            <person name="Kuo A."/>
            <person name="Tritt A."/>
            <person name="Lipzen A."/>
            <person name="He G."/>
            <person name="Yan M."/>
            <person name="Ng V."/>
            <person name="Cullen D."/>
            <person name="Martin F."/>
            <person name="Rosso M.-N."/>
            <person name="Henrissat B."/>
            <person name="Hibbett D."/>
            <person name="Martinez A.T."/>
            <person name="Grigoriev I.V."/>
        </authorList>
    </citation>
    <scope>NUCLEOTIDE SEQUENCE</scope>
    <source>
        <strain evidence="1">CBS 506.95</strain>
    </source>
</reference>
<evidence type="ECO:0000313" key="1">
    <source>
        <dbReference type="EMBL" id="KAF9533230.1"/>
    </source>
</evidence>
<protein>
    <submittedName>
        <fullName evidence="1">Uncharacterized protein</fullName>
    </submittedName>
</protein>
<comment type="caution">
    <text evidence="1">The sequence shown here is derived from an EMBL/GenBank/DDBJ whole genome shotgun (WGS) entry which is preliminary data.</text>
</comment>
<dbReference type="OrthoDB" id="3262196at2759"/>
<evidence type="ECO:0000313" key="2">
    <source>
        <dbReference type="Proteomes" id="UP000807306"/>
    </source>
</evidence>
<dbReference type="AlphaFoldDB" id="A0A9P6EQS2"/>
<proteinExistence type="predicted"/>
<dbReference type="EMBL" id="MU157829">
    <property type="protein sequence ID" value="KAF9533230.1"/>
    <property type="molecule type" value="Genomic_DNA"/>
</dbReference>